<sequence length="77" mass="8794">MLIIFGFTQKLRLLFTRPGTCPRCGVHGPQRIMERASKLTVFFIPLLTTRRSYYSECWNCGQQTALSRQQKDALAAA</sequence>
<protein>
    <submittedName>
        <fullName evidence="2">Zinc-ribbon domain-containing protein</fullName>
    </submittedName>
</protein>
<name>A0A7X6K4S7_9MICC</name>
<dbReference type="InterPro" id="IPR031493">
    <property type="entry name" value="Zinc_ribbon_15"/>
</dbReference>
<evidence type="ECO:0000313" key="2">
    <source>
        <dbReference type="EMBL" id="NKX53045.1"/>
    </source>
</evidence>
<keyword evidence="3" id="KW-1185">Reference proteome</keyword>
<comment type="caution">
    <text evidence="2">The sequence shown here is derived from an EMBL/GenBank/DDBJ whole genome shotgun (WGS) entry which is preliminary data.</text>
</comment>
<dbReference type="RefSeq" id="WP_168484402.1">
    <property type="nucleotide sequence ID" value="NZ_JAAZSQ010000001.1"/>
</dbReference>
<evidence type="ECO:0000313" key="3">
    <source>
        <dbReference type="Proteomes" id="UP000544090"/>
    </source>
</evidence>
<proteinExistence type="predicted"/>
<dbReference type="Proteomes" id="UP000544090">
    <property type="component" value="Unassembled WGS sequence"/>
</dbReference>
<dbReference type="EMBL" id="JAAZSQ010000001">
    <property type="protein sequence ID" value="NKX53045.1"/>
    <property type="molecule type" value="Genomic_DNA"/>
</dbReference>
<gene>
    <name evidence="2" type="ORF">HGG74_00550</name>
</gene>
<evidence type="ECO:0000259" key="1">
    <source>
        <dbReference type="Pfam" id="PF17032"/>
    </source>
</evidence>
<reference evidence="2 3" key="1">
    <citation type="submission" date="2020-04" db="EMBL/GenBank/DDBJ databases">
        <title>Arthrobacter sp. nov.</title>
        <authorList>
            <person name="Liu S."/>
        </authorList>
    </citation>
    <scope>NUCLEOTIDE SEQUENCE [LARGE SCALE GENOMIC DNA]</scope>
    <source>
        <strain evidence="2 3">E918</strain>
    </source>
</reference>
<dbReference type="Pfam" id="PF17032">
    <property type="entry name" value="Zn_ribbon_15"/>
    <property type="match status" value="1"/>
</dbReference>
<organism evidence="2 3">
    <name type="scientific">Arthrobacter mobilis</name>
    <dbReference type="NCBI Taxonomy" id="2724944"/>
    <lineage>
        <taxon>Bacteria</taxon>
        <taxon>Bacillati</taxon>
        <taxon>Actinomycetota</taxon>
        <taxon>Actinomycetes</taxon>
        <taxon>Micrococcales</taxon>
        <taxon>Micrococcaceae</taxon>
        <taxon>Arthrobacter</taxon>
    </lineage>
</organism>
<feature type="domain" description="Zinc-ribbon 15" evidence="1">
    <location>
        <begin position="20"/>
        <end position="67"/>
    </location>
</feature>
<accession>A0A7X6K4S7</accession>
<dbReference type="AlphaFoldDB" id="A0A7X6K4S7"/>